<dbReference type="AlphaFoldDB" id="A0A392QZM4"/>
<evidence type="ECO:0000313" key="1">
    <source>
        <dbReference type="EMBL" id="MCI29803.1"/>
    </source>
</evidence>
<dbReference type="Proteomes" id="UP000265520">
    <property type="component" value="Unassembled WGS sequence"/>
</dbReference>
<evidence type="ECO:0000313" key="2">
    <source>
        <dbReference type="Proteomes" id="UP000265520"/>
    </source>
</evidence>
<accession>A0A392QZM4</accession>
<reference evidence="1 2" key="1">
    <citation type="journal article" date="2018" name="Front. Plant Sci.">
        <title>Red Clover (Trifolium pratense) and Zigzag Clover (T. medium) - A Picture of Genomic Similarities and Differences.</title>
        <authorList>
            <person name="Dluhosova J."/>
            <person name="Istvanek J."/>
            <person name="Nedelnik J."/>
            <person name="Repkova J."/>
        </authorList>
    </citation>
    <scope>NUCLEOTIDE SEQUENCE [LARGE SCALE GENOMIC DNA]</scope>
    <source>
        <strain evidence="2">cv. 10/8</strain>
        <tissue evidence="1">Leaf</tissue>
    </source>
</reference>
<organism evidence="1 2">
    <name type="scientific">Trifolium medium</name>
    <dbReference type="NCBI Taxonomy" id="97028"/>
    <lineage>
        <taxon>Eukaryota</taxon>
        <taxon>Viridiplantae</taxon>
        <taxon>Streptophyta</taxon>
        <taxon>Embryophyta</taxon>
        <taxon>Tracheophyta</taxon>
        <taxon>Spermatophyta</taxon>
        <taxon>Magnoliopsida</taxon>
        <taxon>eudicotyledons</taxon>
        <taxon>Gunneridae</taxon>
        <taxon>Pentapetalae</taxon>
        <taxon>rosids</taxon>
        <taxon>fabids</taxon>
        <taxon>Fabales</taxon>
        <taxon>Fabaceae</taxon>
        <taxon>Papilionoideae</taxon>
        <taxon>50 kb inversion clade</taxon>
        <taxon>NPAAA clade</taxon>
        <taxon>Hologalegina</taxon>
        <taxon>IRL clade</taxon>
        <taxon>Trifolieae</taxon>
        <taxon>Trifolium</taxon>
    </lineage>
</organism>
<proteinExistence type="predicted"/>
<dbReference type="EMBL" id="LXQA010175129">
    <property type="protein sequence ID" value="MCI29803.1"/>
    <property type="molecule type" value="Genomic_DNA"/>
</dbReference>
<comment type="caution">
    <text evidence="1">The sequence shown here is derived from an EMBL/GenBank/DDBJ whole genome shotgun (WGS) entry which is preliminary data.</text>
</comment>
<sequence length="33" mass="3915">AGHWKWNYAMLYAADEKAMKFVRDNTEPAQDEQ</sequence>
<feature type="non-terminal residue" evidence="1">
    <location>
        <position position="1"/>
    </location>
</feature>
<protein>
    <submittedName>
        <fullName evidence="1">Uncharacterized protein</fullName>
    </submittedName>
</protein>
<name>A0A392QZM4_9FABA</name>
<keyword evidence="2" id="KW-1185">Reference proteome</keyword>